<sequence length="112" mass="12567">MTEAQDDNVQKDAPPGKPLRQAVALSYDARDTAPRVVAKGYGTVAENIIRCAREHNLYVHDAPEMVSVLMHLDLDQHIPPALYEAVAGILTWLYRLEEATYTEAERYDQSPT</sequence>
<dbReference type="PANTHER" id="PTHR30531">
    <property type="entry name" value="FLAGELLAR BIOSYNTHETIC PROTEIN FLHB"/>
    <property type="match status" value="1"/>
</dbReference>
<evidence type="ECO:0000313" key="3">
    <source>
        <dbReference type="Proteomes" id="UP000580517"/>
    </source>
</evidence>
<dbReference type="EMBL" id="JACCEW010000001">
    <property type="protein sequence ID" value="NYT35502.1"/>
    <property type="molecule type" value="Genomic_DNA"/>
</dbReference>
<dbReference type="PANTHER" id="PTHR30531:SF12">
    <property type="entry name" value="FLAGELLAR BIOSYNTHETIC PROTEIN FLHB"/>
    <property type="match status" value="1"/>
</dbReference>
<comment type="similarity">
    <text evidence="1">Belongs to the type III secretion exporter family.</text>
</comment>
<keyword evidence="3" id="KW-1185">Reference proteome</keyword>
<organism evidence="2 3">
    <name type="scientific">Allopusillimonas soli</name>
    <dbReference type="NCBI Taxonomy" id="659016"/>
    <lineage>
        <taxon>Bacteria</taxon>
        <taxon>Pseudomonadati</taxon>
        <taxon>Pseudomonadota</taxon>
        <taxon>Betaproteobacteria</taxon>
        <taxon>Burkholderiales</taxon>
        <taxon>Alcaligenaceae</taxon>
        <taxon>Allopusillimonas</taxon>
    </lineage>
</organism>
<dbReference type="RefSeq" id="WP_129967376.1">
    <property type="nucleotide sequence ID" value="NZ_JACCEW010000001.1"/>
</dbReference>
<dbReference type="SUPFAM" id="SSF160544">
    <property type="entry name" value="EscU C-terminal domain-like"/>
    <property type="match status" value="1"/>
</dbReference>
<name>A0A853F7I5_9BURK</name>
<dbReference type="GO" id="GO:0005886">
    <property type="term" value="C:plasma membrane"/>
    <property type="evidence" value="ECO:0007669"/>
    <property type="project" value="TreeGrafter"/>
</dbReference>
<accession>A0A853F7I5</accession>
<evidence type="ECO:0000313" key="2">
    <source>
        <dbReference type="EMBL" id="NYT35502.1"/>
    </source>
</evidence>
<proteinExistence type="inferred from homology"/>
<dbReference type="InterPro" id="IPR029025">
    <property type="entry name" value="T3SS_substrate_exporter_C"/>
</dbReference>
<comment type="caution">
    <text evidence="2">The sequence shown here is derived from an EMBL/GenBank/DDBJ whole genome shotgun (WGS) entry which is preliminary data.</text>
</comment>
<dbReference type="Pfam" id="PF01312">
    <property type="entry name" value="Bac_export_2"/>
    <property type="match status" value="1"/>
</dbReference>
<dbReference type="AlphaFoldDB" id="A0A853F7I5"/>
<gene>
    <name evidence="2" type="ORF">H0A68_01345</name>
</gene>
<dbReference type="OrthoDB" id="5244399at2"/>
<evidence type="ECO:0000256" key="1">
    <source>
        <dbReference type="ARBA" id="ARBA00010690"/>
    </source>
</evidence>
<dbReference type="Proteomes" id="UP000580517">
    <property type="component" value="Unassembled WGS sequence"/>
</dbReference>
<dbReference type="Gene3D" id="3.40.1690.10">
    <property type="entry name" value="secretion proteins EscU"/>
    <property type="match status" value="1"/>
</dbReference>
<dbReference type="InterPro" id="IPR006135">
    <property type="entry name" value="T3SS_substrate_exporter"/>
</dbReference>
<dbReference type="GO" id="GO:0009306">
    <property type="term" value="P:protein secretion"/>
    <property type="evidence" value="ECO:0007669"/>
    <property type="project" value="InterPro"/>
</dbReference>
<reference evidence="2 3" key="1">
    <citation type="submission" date="2020-07" db="EMBL/GenBank/DDBJ databases">
        <title>Taxonomic revisions and descriptions of new bacterial species based on genomic comparisons in the high-G+C-content subgroup of the family Alcaligenaceae.</title>
        <authorList>
            <person name="Szabo A."/>
            <person name="Felfoldi T."/>
        </authorList>
    </citation>
    <scope>NUCLEOTIDE SEQUENCE [LARGE SCALE GENOMIC DNA]</scope>
    <source>
        <strain evidence="2 3">DSM 25264</strain>
    </source>
</reference>
<protein>
    <submittedName>
        <fullName evidence="2">EscU/YscU/HrcU family type III secretion system export apparatus switch protein</fullName>
    </submittedName>
</protein>